<evidence type="ECO:0000256" key="1">
    <source>
        <dbReference type="ARBA" id="ARBA00023015"/>
    </source>
</evidence>
<evidence type="ECO:0000313" key="8">
    <source>
        <dbReference type="Proteomes" id="UP001430701"/>
    </source>
</evidence>
<dbReference type="InterPro" id="IPR050204">
    <property type="entry name" value="AraC_XylS_family_regulators"/>
</dbReference>
<dbReference type="PATRIC" id="fig|1444770.3.peg.903"/>
<dbReference type="Proteomes" id="UP001430701">
    <property type="component" value="Unassembled WGS sequence"/>
</dbReference>
<dbReference type="PROSITE" id="PS00041">
    <property type="entry name" value="HTH_ARAC_FAMILY_1"/>
    <property type="match status" value="1"/>
</dbReference>
<name>Z9JLN8_9GAMM</name>
<dbReference type="InterPro" id="IPR018062">
    <property type="entry name" value="HTH_AraC-typ_CS"/>
</dbReference>
<keyword evidence="8" id="KW-1185">Reference proteome</keyword>
<evidence type="ECO:0000256" key="3">
    <source>
        <dbReference type="ARBA" id="ARBA00023163"/>
    </source>
</evidence>
<dbReference type="OrthoDB" id="9783876at2"/>
<keyword evidence="1" id="KW-0805">Transcription regulation</keyword>
<dbReference type="Pfam" id="PF12833">
    <property type="entry name" value="HTH_18"/>
    <property type="match status" value="1"/>
</dbReference>
<sequence length="289" mass="31442">MSIELASACTDRLEALLNHFPVRARMFHAGALCGITDVSAPGEGGQIHLVRRGELDVIHPGRAALRVNVPSLLFYPRSMPRCFVADPQHGADLVCAELHFEGGSANQVAGSLPDVICLPLENIDGAGQVLTLLFNEAFGDHCGRRALLDRLFEVVLIQMLRHLMETGQIAGGMLAGLSHPKLRKVLVAMHEQPGWGWSLEVLADLAGMSRSVFAGTFRRVVGCTPGVYLQGWRVRLAQLALQQGRQLKTIAVEVGYGSEAALSRAFKAQCGMTPREWRQMRDGDSSQQV</sequence>
<dbReference type="Pfam" id="PF12852">
    <property type="entry name" value="Cupin_6"/>
    <property type="match status" value="1"/>
</dbReference>
<reference evidence="5 7" key="1">
    <citation type="journal article" date="2014" name="Genome Announc.">
        <title>Draft Genome Sequence of Xylella fastidiosa Pear Leaf Scorch Strain in Taiwan.</title>
        <authorList>
            <person name="Su C.C."/>
            <person name="Deng W.L."/>
            <person name="Jan F.J."/>
            <person name="Chang C.J."/>
            <person name="Huang H."/>
            <person name="Chen J."/>
        </authorList>
    </citation>
    <scope>NUCLEOTIDE SEQUENCE [LARGE SCALE GENOMIC DNA]</scope>
    <source>
        <strain evidence="5 7">PLS229</strain>
    </source>
</reference>
<dbReference type="AlphaFoldDB" id="Z9JLN8"/>
<dbReference type="InterPro" id="IPR009057">
    <property type="entry name" value="Homeodomain-like_sf"/>
</dbReference>
<dbReference type="InterPro" id="IPR032783">
    <property type="entry name" value="AraC_lig"/>
</dbReference>
<dbReference type="GO" id="GO:0043565">
    <property type="term" value="F:sequence-specific DNA binding"/>
    <property type="evidence" value="ECO:0007669"/>
    <property type="project" value="InterPro"/>
</dbReference>
<dbReference type="Proteomes" id="UP000020406">
    <property type="component" value="Unassembled WGS sequence"/>
</dbReference>
<dbReference type="EMBL" id="JAJPPU010000002">
    <property type="protein sequence ID" value="MCD8473426.1"/>
    <property type="molecule type" value="Genomic_DNA"/>
</dbReference>
<dbReference type="SUPFAM" id="SSF46689">
    <property type="entry name" value="Homeodomain-like"/>
    <property type="match status" value="2"/>
</dbReference>
<dbReference type="EMBL" id="JDSQ01000005">
    <property type="protein sequence ID" value="EWS78677.1"/>
    <property type="molecule type" value="Genomic_DNA"/>
</dbReference>
<organism evidence="5 7">
    <name type="scientific">Xylella taiwanensis</name>
    <dbReference type="NCBI Taxonomy" id="1444770"/>
    <lineage>
        <taxon>Bacteria</taxon>
        <taxon>Pseudomonadati</taxon>
        <taxon>Pseudomonadota</taxon>
        <taxon>Gammaproteobacteria</taxon>
        <taxon>Lysobacterales</taxon>
        <taxon>Lysobacteraceae</taxon>
        <taxon>Xylella</taxon>
    </lineage>
</organism>
<proteinExistence type="predicted"/>
<dbReference type="STRING" id="1444770.AF72_03690"/>
<dbReference type="GeneID" id="68900318"/>
<comment type="caution">
    <text evidence="5">The sequence shown here is derived from an EMBL/GenBank/DDBJ whole genome shotgun (WGS) entry which is preliminary data.</text>
</comment>
<dbReference type="Gene3D" id="1.10.10.60">
    <property type="entry name" value="Homeodomain-like"/>
    <property type="match status" value="2"/>
</dbReference>
<protein>
    <submittedName>
        <fullName evidence="5">AraC family transcriptional regulator</fullName>
    </submittedName>
</protein>
<dbReference type="PROSITE" id="PS01124">
    <property type="entry name" value="HTH_ARAC_FAMILY_2"/>
    <property type="match status" value="1"/>
</dbReference>
<dbReference type="PANTHER" id="PTHR46796">
    <property type="entry name" value="HTH-TYPE TRANSCRIPTIONAL ACTIVATOR RHAS-RELATED"/>
    <property type="match status" value="1"/>
</dbReference>
<accession>Z9JLN8</accession>
<dbReference type="InterPro" id="IPR018060">
    <property type="entry name" value="HTH_AraC"/>
</dbReference>
<feature type="domain" description="HTH araC/xylS-type" evidence="4">
    <location>
        <begin position="183"/>
        <end position="280"/>
    </location>
</feature>
<evidence type="ECO:0000256" key="2">
    <source>
        <dbReference type="ARBA" id="ARBA00023125"/>
    </source>
</evidence>
<evidence type="ECO:0000313" key="6">
    <source>
        <dbReference type="EMBL" id="MCD8473426.1"/>
    </source>
</evidence>
<gene>
    <name evidence="5" type="ORF">AF72_03690</name>
    <name evidence="6" type="ORF">LPH55_08150</name>
</gene>
<dbReference type="eggNOG" id="COG2207">
    <property type="taxonomic scope" value="Bacteria"/>
</dbReference>
<evidence type="ECO:0000259" key="4">
    <source>
        <dbReference type="PROSITE" id="PS01124"/>
    </source>
</evidence>
<dbReference type="RefSeq" id="WP_038270605.1">
    <property type="nucleotide sequence ID" value="NZ_CP053627.1"/>
</dbReference>
<keyword evidence="2" id="KW-0238">DNA-binding</keyword>
<dbReference type="PANTHER" id="PTHR46796:SF13">
    <property type="entry name" value="HTH-TYPE TRANSCRIPTIONAL ACTIVATOR RHAS"/>
    <property type="match status" value="1"/>
</dbReference>
<keyword evidence="3" id="KW-0804">Transcription</keyword>
<evidence type="ECO:0000313" key="7">
    <source>
        <dbReference type="Proteomes" id="UP000020406"/>
    </source>
</evidence>
<reference evidence="6" key="2">
    <citation type="submission" date="2021-11" db="EMBL/GenBank/DDBJ databases">
        <title>Genome sequence of Xylella taiwanensis PLS432.</title>
        <authorList>
            <person name="Weng L.-W."/>
            <person name="Su C.-C."/>
            <person name="Tsai C.-W."/>
            <person name="Kuo C.-H."/>
        </authorList>
    </citation>
    <scope>NUCLEOTIDE SEQUENCE</scope>
    <source>
        <strain evidence="6">PLS432</strain>
    </source>
</reference>
<dbReference type="GO" id="GO:0003700">
    <property type="term" value="F:DNA-binding transcription factor activity"/>
    <property type="evidence" value="ECO:0007669"/>
    <property type="project" value="InterPro"/>
</dbReference>
<evidence type="ECO:0000313" key="5">
    <source>
        <dbReference type="EMBL" id="EWS78677.1"/>
    </source>
</evidence>
<dbReference type="SMART" id="SM00342">
    <property type="entry name" value="HTH_ARAC"/>
    <property type="match status" value="1"/>
</dbReference>